<comment type="caution">
    <text evidence="2">The sequence shown here is derived from an EMBL/GenBank/DDBJ whole genome shotgun (WGS) entry which is preliminary data.</text>
</comment>
<reference evidence="2" key="1">
    <citation type="journal article" date="2021" name="Nat. Commun.">
        <title>Genetic determinants of endophytism in the Arabidopsis root mycobiome.</title>
        <authorList>
            <person name="Mesny F."/>
            <person name="Miyauchi S."/>
            <person name="Thiergart T."/>
            <person name="Pickel B."/>
            <person name="Atanasova L."/>
            <person name="Karlsson M."/>
            <person name="Huettel B."/>
            <person name="Barry K.W."/>
            <person name="Haridas S."/>
            <person name="Chen C."/>
            <person name="Bauer D."/>
            <person name="Andreopoulos W."/>
            <person name="Pangilinan J."/>
            <person name="LaButti K."/>
            <person name="Riley R."/>
            <person name="Lipzen A."/>
            <person name="Clum A."/>
            <person name="Drula E."/>
            <person name="Henrissat B."/>
            <person name="Kohler A."/>
            <person name="Grigoriev I.V."/>
            <person name="Martin F.M."/>
            <person name="Hacquard S."/>
        </authorList>
    </citation>
    <scope>NUCLEOTIDE SEQUENCE</scope>
    <source>
        <strain evidence="2">MPI-CAGE-AT-0147</strain>
    </source>
</reference>
<dbReference type="InterPro" id="IPR000182">
    <property type="entry name" value="GNAT_dom"/>
</dbReference>
<proteinExistence type="predicted"/>
<dbReference type="EMBL" id="JAGMUV010000002">
    <property type="protein sequence ID" value="KAH7171269.1"/>
    <property type="molecule type" value="Genomic_DNA"/>
</dbReference>
<accession>A0A9P9FRJ5</accession>
<dbReference type="GO" id="GO:1990189">
    <property type="term" value="F:protein N-terminal-serine acetyltransferase activity"/>
    <property type="evidence" value="ECO:0007669"/>
    <property type="project" value="TreeGrafter"/>
</dbReference>
<feature type="domain" description="N-acetyltransferase" evidence="1">
    <location>
        <begin position="28"/>
        <end position="170"/>
    </location>
</feature>
<dbReference type="FunFam" id="3.40.630.30:FF:000047">
    <property type="entry name" value="Acetyltransferase, GNAT family"/>
    <property type="match status" value="1"/>
</dbReference>
<dbReference type="InterPro" id="IPR016181">
    <property type="entry name" value="Acyl_CoA_acyltransferase"/>
</dbReference>
<dbReference type="GO" id="GO:0008999">
    <property type="term" value="F:protein-N-terminal-alanine acetyltransferase activity"/>
    <property type="evidence" value="ECO:0007669"/>
    <property type="project" value="TreeGrafter"/>
</dbReference>
<organism evidence="2 3">
    <name type="scientific">Dactylonectria macrodidyma</name>
    <dbReference type="NCBI Taxonomy" id="307937"/>
    <lineage>
        <taxon>Eukaryota</taxon>
        <taxon>Fungi</taxon>
        <taxon>Dikarya</taxon>
        <taxon>Ascomycota</taxon>
        <taxon>Pezizomycotina</taxon>
        <taxon>Sordariomycetes</taxon>
        <taxon>Hypocreomycetidae</taxon>
        <taxon>Hypocreales</taxon>
        <taxon>Nectriaceae</taxon>
        <taxon>Dactylonectria</taxon>
    </lineage>
</organism>
<dbReference type="InterPro" id="IPR051908">
    <property type="entry name" value="Ribosomal_N-acetyltransferase"/>
</dbReference>
<evidence type="ECO:0000313" key="3">
    <source>
        <dbReference type="Proteomes" id="UP000738349"/>
    </source>
</evidence>
<evidence type="ECO:0000313" key="2">
    <source>
        <dbReference type="EMBL" id="KAH7171269.1"/>
    </source>
</evidence>
<dbReference type="PANTHER" id="PTHR43441:SF2">
    <property type="entry name" value="FAMILY ACETYLTRANSFERASE, PUTATIVE (AFU_ORTHOLOGUE AFUA_7G00850)-RELATED"/>
    <property type="match status" value="1"/>
</dbReference>
<sequence length="235" mass="26606">MSLPVGPLVSGTSPRPSRVELHGRYISLVPLKPSHATASFKHLGGEENADGWTYMFSGPWLELKGWQEVIDKWSASTDPHYFAILSGPESGSAPEPVGLMTYMSIFPEHRRIEIGSIILGDVLKQTRGATEAFYLILKHAFEDLNYRRVEWKANNLNKPSLSAAARLGFVFEGVFRKHFIVKGRSRDTAWLSITDDEWPLIKQAFEAWLSEDNFDEQGKQRKRLQDIRESLQSSS</sequence>
<dbReference type="OrthoDB" id="41238at2759"/>
<dbReference type="Proteomes" id="UP000738349">
    <property type="component" value="Unassembled WGS sequence"/>
</dbReference>
<gene>
    <name evidence="2" type="ORF">EDB81DRAFT_194604</name>
</gene>
<evidence type="ECO:0000259" key="1">
    <source>
        <dbReference type="Pfam" id="PF13302"/>
    </source>
</evidence>
<dbReference type="SUPFAM" id="SSF55729">
    <property type="entry name" value="Acyl-CoA N-acyltransferases (Nat)"/>
    <property type="match status" value="1"/>
</dbReference>
<dbReference type="AlphaFoldDB" id="A0A9P9FRJ5"/>
<dbReference type="PANTHER" id="PTHR43441">
    <property type="entry name" value="RIBOSOMAL-PROTEIN-SERINE ACETYLTRANSFERASE"/>
    <property type="match status" value="1"/>
</dbReference>
<keyword evidence="3" id="KW-1185">Reference proteome</keyword>
<dbReference type="Gene3D" id="3.40.630.30">
    <property type="match status" value="1"/>
</dbReference>
<protein>
    <submittedName>
        <fullName evidence="2">Acyl-CoA N-acyltransferase</fullName>
    </submittedName>
</protein>
<dbReference type="Pfam" id="PF13302">
    <property type="entry name" value="Acetyltransf_3"/>
    <property type="match status" value="1"/>
</dbReference>
<name>A0A9P9FRJ5_9HYPO</name>